<feature type="domain" description="TF-B3" evidence="7">
    <location>
        <begin position="1"/>
        <end position="77"/>
    </location>
</feature>
<comment type="subcellular location">
    <subcellularLocation>
        <location evidence="1">Nucleus</location>
    </subcellularLocation>
</comment>
<evidence type="ECO:0000256" key="1">
    <source>
        <dbReference type="ARBA" id="ARBA00004123"/>
    </source>
</evidence>
<dbReference type="Gene3D" id="2.40.330.10">
    <property type="entry name" value="DNA-binding pseudobarrel domain"/>
    <property type="match status" value="1"/>
</dbReference>
<dbReference type="EMBL" id="JAVXUP010002160">
    <property type="protein sequence ID" value="KAK3005201.1"/>
    <property type="molecule type" value="Genomic_DNA"/>
</dbReference>
<organism evidence="8 9">
    <name type="scientific">Escallonia herrerae</name>
    <dbReference type="NCBI Taxonomy" id="1293975"/>
    <lineage>
        <taxon>Eukaryota</taxon>
        <taxon>Viridiplantae</taxon>
        <taxon>Streptophyta</taxon>
        <taxon>Embryophyta</taxon>
        <taxon>Tracheophyta</taxon>
        <taxon>Spermatophyta</taxon>
        <taxon>Magnoliopsida</taxon>
        <taxon>eudicotyledons</taxon>
        <taxon>Gunneridae</taxon>
        <taxon>Pentapetalae</taxon>
        <taxon>asterids</taxon>
        <taxon>campanulids</taxon>
        <taxon>Escalloniales</taxon>
        <taxon>Escalloniaceae</taxon>
        <taxon>Escallonia</taxon>
    </lineage>
</organism>
<evidence type="ECO:0000313" key="8">
    <source>
        <dbReference type="EMBL" id="KAK3005201.1"/>
    </source>
</evidence>
<dbReference type="Pfam" id="PF02362">
    <property type="entry name" value="B3"/>
    <property type="match status" value="1"/>
</dbReference>
<dbReference type="InterPro" id="IPR003340">
    <property type="entry name" value="B3_DNA-bd"/>
</dbReference>
<name>A0AA88VAN9_9ASTE</name>
<feature type="compositionally biased region" description="Basic and acidic residues" evidence="6">
    <location>
        <begin position="153"/>
        <end position="181"/>
    </location>
</feature>
<dbReference type="AlphaFoldDB" id="A0AA88VAN9"/>
<accession>A0AA88VAN9</accession>
<keyword evidence="4" id="KW-0804">Transcription</keyword>
<keyword evidence="3" id="KW-0238">DNA-binding</keyword>
<protein>
    <recommendedName>
        <fullName evidence="7">TF-B3 domain-containing protein</fullName>
    </recommendedName>
</protein>
<comment type="caution">
    <text evidence="8">The sequence shown here is derived from an EMBL/GenBank/DDBJ whole genome shotgun (WGS) entry which is preliminary data.</text>
</comment>
<keyword evidence="9" id="KW-1185">Reference proteome</keyword>
<gene>
    <name evidence="8" type="ORF">RJ639_016443</name>
</gene>
<reference evidence="8" key="1">
    <citation type="submission" date="2022-12" db="EMBL/GenBank/DDBJ databases">
        <title>Draft genome assemblies for two species of Escallonia (Escalloniales).</title>
        <authorList>
            <person name="Chanderbali A."/>
            <person name="Dervinis C."/>
            <person name="Anghel I."/>
            <person name="Soltis D."/>
            <person name="Soltis P."/>
            <person name="Zapata F."/>
        </authorList>
    </citation>
    <scope>NUCLEOTIDE SEQUENCE</scope>
    <source>
        <strain evidence="8">UCBG64.0493</strain>
        <tissue evidence="8">Leaf</tissue>
    </source>
</reference>
<feature type="compositionally biased region" description="Basic residues" evidence="6">
    <location>
        <begin position="137"/>
        <end position="152"/>
    </location>
</feature>
<dbReference type="PROSITE" id="PS50863">
    <property type="entry name" value="B3"/>
    <property type="match status" value="1"/>
</dbReference>
<evidence type="ECO:0000256" key="2">
    <source>
        <dbReference type="ARBA" id="ARBA00023015"/>
    </source>
</evidence>
<evidence type="ECO:0000256" key="3">
    <source>
        <dbReference type="ARBA" id="ARBA00023125"/>
    </source>
</evidence>
<evidence type="ECO:0000256" key="4">
    <source>
        <dbReference type="ARBA" id="ARBA00023163"/>
    </source>
</evidence>
<keyword evidence="2" id="KW-0805">Transcription regulation</keyword>
<dbReference type="GO" id="GO:0005634">
    <property type="term" value="C:nucleus"/>
    <property type="evidence" value="ECO:0007669"/>
    <property type="project" value="UniProtKB-SubCell"/>
</dbReference>
<feature type="compositionally biased region" description="Basic residues" evidence="6">
    <location>
        <begin position="99"/>
        <end position="109"/>
    </location>
</feature>
<dbReference type="GO" id="GO:0003677">
    <property type="term" value="F:DNA binding"/>
    <property type="evidence" value="ECO:0007669"/>
    <property type="project" value="UniProtKB-KW"/>
</dbReference>
<feature type="region of interest" description="Disordered" evidence="6">
    <location>
        <begin position="217"/>
        <end position="237"/>
    </location>
</feature>
<dbReference type="PANTHER" id="PTHR31920:SF122">
    <property type="entry name" value="B3 DOMAIN-CONTAINING PROTEIN REM23"/>
    <property type="match status" value="1"/>
</dbReference>
<dbReference type="Proteomes" id="UP001188597">
    <property type="component" value="Unassembled WGS sequence"/>
</dbReference>
<evidence type="ECO:0000256" key="6">
    <source>
        <dbReference type="SAM" id="MobiDB-lite"/>
    </source>
</evidence>
<dbReference type="SUPFAM" id="SSF101936">
    <property type="entry name" value="DNA-binding pseudobarrel domain"/>
    <property type="match status" value="1"/>
</dbReference>
<proteinExistence type="predicted"/>
<feature type="compositionally biased region" description="Basic and acidic residues" evidence="6">
    <location>
        <begin position="283"/>
        <end position="296"/>
    </location>
</feature>
<feature type="region of interest" description="Disordered" evidence="6">
    <location>
        <begin position="280"/>
        <end position="305"/>
    </location>
</feature>
<sequence>MPYGFMKHIPIEELGTATLESSSGRRWSVELRRKKDGLFITNGWQEFIRDNSLVNYELVLFTYDGKKHFSVQIFDPSGLGKASAPLITSMCQEAAYSSKIKRNRGRPRKSTVCPFELHRPKPRDGASDEDHQSREPKKNKRSTKKKSTRKKIKLGELDKASQKANSRLKELGKRNTKSDARTVKEDLPVHEEVMESVQVEELRHSISGSIGLGKTNGCSLLTDKRSSPYPERPRRKTNTSYTIPSWCTLLNLSKITDGLLQFKTRLLSVKNLKSSGGLVSRVSDGKDGHGHVEKSVPPEVGQDDCKHDAKRDRTFVLSSEIKQLLSSGNPFAPINFMPELCHGGHDDFSCLEDAKYTSDMLKLSSQDDMMKEFMKDNLFDT</sequence>
<evidence type="ECO:0000256" key="5">
    <source>
        <dbReference type="ARBA" id="ARBA00023242"/>
    </source>
</evidence>
<dbReference type="CDD" id="cd10017">
    <property type="entry name" value="B3_DNA"/>
    <property type="match status" value="1"/>
</dbReference>
<dbReference type="PANTHER" id="PTHR31920">
    <property type="entry name" value="B3 DOMAIN-CONTAINING"/>
    <property type="match status" value="1"/>
</dbReference>
<dbReference type="InterPro" id="IPR050655">
    <property type="entry name" value="Plant_B3_domain"/>
</dbReference>
<evidence type="ECO:0000259" key="7">
    <source>
        <dbReference type="PROSITE" id="PS50863"/>
    </source>
</evidence>
<keyword evidence="5" id="KW-0539">Nucleus</keyword>
<evidence type="ECO:0000313" key="9">
    <source>
        <dbReference type="Proteomes" id="UP001188597"/>
    </source>
</evidence>
<dbReference type="InterPro" id="IPR015300">
    <property type="entry name" value="DNA-bd_pseudobarrel_sf"/>
</dbReference>
<feature type="region of interest" description="Disordered" evidence="6">
    <location>
        <begin position="98"/>
        <end position="181"/>
    </location>
</feature>
<feature type="compositionally biased region" description="Basic and acidic residues" evidence="6">
    <location>
        <begin position="116"/>
        <end position="136"/>
    </location>
</feature>
<dbReference type="SMART" id="SM01019">
    <property type="entry name" value="B3"/>
    <property type="match status" value="1"/>
</dbReference>